<comment type="caution">
    <text evidence="3">The sequence shown here is derived from an EMBL/GenBank/DDBJ whole genome shotgun (WGS) entry which is preliminary data.</text>
</comment>
<dbReference type="AlphaFoldDB" id="A0A4Y7TJ47"/>
<feature type="region of interest" description="Disordered" evidence="1">
    <location>
        <begin position="362"/>
        <end position="390"/>
    </location>
</feature>
<keyword evidence="4" id="KW-1185">Reference proteome</keyword>
<keyword evidence="3" id="KW-0378">Hydrolase</keyword>
<proteinExistence type="predicted"/>
<dbReference type="Gene3D" id="3.40.50.1820">
    <property type="entry name" value="alpha/beta hydrolase"/>
    <property type="match status" value="1"/>
</dbReference>
<feature type="region of interest" description="Disordered" evidence="1">
    <location>
        <begin position="61"/>
        <end position="94"/>
    </location>
</feature>
<sequence>MLVYPHGFLEEPQVEVYEPSAFDIPFEDLRLTTPDGVTVACHLMLFEGFYKEFCQYKASAPPQNQKKRKRKMSEARSMSGRSKRKGDTSLPPSNAASAVDIVEAVRVNEESNSEPGPRGRATVIMFHGNAMNHGDLIDLAVQFLIMGCNVLTVSYRGYGNSTGKPSEGGLRIDSQTVLDYLTAHPTLSHIPIIVYGQSLGGAVAIDLVSRNCSSSSPKSRPTSTISVASTIPSPESPMTPFPSHPSNASFDPRVTALILENTFLSIPHLVRGWPQPLSSFSFLCTQRWPSQSRIRKIDGRVKVLMLSGENDVVVPRIHMAGLWAAARTRVAASRAVRTLEDEDGDPGCSSSILCGLGSRRKGDIGDEEKGDGPPNENGQAPKDKKAARAEVERRILAETSTLQAPATTRSETGDVFRLFEGTGHEDTYLADTYWEEIRAFIDTLGVAPPVDDAEFHQVFTNGMFGSETIFAKR</sequence>
<dbReference type="InterPro" id="IPR029058">
    <property type="entry name" value="AB_hydrolase_fold"/>
</dbReference>
<protein>
    <submittedName>
        <fullName evidence="3">Alpha/beta-hydrolase</fullName>
    </submittedName>
</protein>
<organism evidence="3 4">
    <name type="scientific">Coprinellus micaceus</name>
    <name type="common">Glistening ink-cap mushroom</name>
    <name type="synonym">Coprinus micaceus</name>
    <dbReference type="NCBI Taxonomy" id="71717"/>
    <lineage>
        <taxon>Eukaryota</taxon>
        <taxon>Fungi</taxon>
        <taxon>Dikarya</taxon>
        <taxon>Basidiomycota</taxon>
        <taxon>Agaricomycotina</taxon>
        <taxon>Agaricomycetes</taxon>
        <taxon>Agaricomycetidae</taxon>
        <taxon>Agaricales</taxon>
        <taxon>Agaricineae</taxon>
        <taxon>Psathyrellaceae</taxon>
        <taxon>Coprinellus</taxon>
    </lineage>
</organism>
<dbReference type="InterPro" id="IPR022742">
    <property type="entry name" value="Hydrolase_4"/>
</dbReference>
<evidence type="ECO:0000259" key="2">
    <source>
        <dbReference type="Pfam" id="PF12146"/>
    </source>
</evidence>
<dbReference type="PANTHER" id="PTHR12277">
    <property type="entry name" value="ALPHA/BETA HYDROLASE DOMAIN-CONTAINING PROTEIN"/>
    <property type="match status" value="1"/>
</dbReference>
<feature type="domain" description="Serine aminopeptidase S33" evidence="2">
    <location>
        <begin position="120"/>
        <end position="211"/>
    </location>
</feature>
<dbReference type="PANTHER" id="PTHR12277:SF81">
    <property type="entry name" value="PROTEIN ABHD13"/>
    <property type="match status" value="1"/>
</dbReference>
<name>A0A4Y7TJ47_COPMI</name>
<dbReference type="Proteomes" id="UP000298030">
    <property type="component" value="Unassembled WGS sequence"/>
</dbReference>
<accession>A0A4Y7TJ47</accession>
<evidence type="ECO:0000256" key="1">
    <source>
        <dbReference type="SAM" id="MobiDB-lite"/>
    </source>
</evidence>
<evidence type="ECO:0000313" key="4">
    <source>
        <dbReference type="Proteomes" id="UP000298030"/>
    </source>
</evidence>
<dbReference type="Pfam" id="PF12146">
    <property type="entry name" value="Hydrolase_4"/>
    <property type="match status" value="1"/>
</dbReference>
<reference evidence="3 4" key="1">
    <citation type="journal article" date="2019" name="Nat. Ecol. Evol.">
        <title>Megaphylogeny resolves global patterns of mushroom evolution.</title>
        <authorList>
            <person name="Varga T."/>
            <person name="Krizsan K."/>
            <person name="Foldi C."/>
            <person name="Dima B."/>
            <person name="Sanchez-Garcia M."/>
            <person name="Sanchez-Ramirez S."/>
            <person name="Szollosi G.J."/>
            <person name="Szarkandi J.G."/>
            <person name="Papp V."/>
            <person name="Albert L."/>
            <person name="Andreopoulos W."/>
            <person name="Angelini C."/>
            <person name="Antonin V."/>
            <person name="Barry K.W."/>
            <person name="Bougher N.L."/>
            <person name="Buchanan P."/>
            <person name="Buyck B."/>
            <person name="Bense V."/>
            <person name="Catcheside P."/>
            <person name="Chovatia M."/>
            <person name="Cooper J."/>
            <person name="Damon W."/>
            <person name="Desjardin D."/>
            <person name="Finy P."/>
            <person name="Geml J."/>
            <person name="Haridas S."/>
            <person name="Hughes K."/>
            <person name="Justo A."/>
            <person name="Karasinski D."/>
            <person name="Kautmanova I."/>
            <person name="Kiss B."/>
            <person name="Kocsube S."/>
            <person name="Kotiranta H."/>
            <person name="LaButti K.M."/>
            <person name="Lechner B.E."/>
            <person name="Liimatainen K."/>
            <person name="Lipzen A."/>
            <person name="Lukacs Z."/>
            <person name="Mihaltcheva S."/>
            <person name="Morgado L.N."/>
            <person name="Niskanen T."/>
            <person name="Noordeloos M.E."/>
            <person name="Ohm R.A."/>
            <person name="Ortiz-Santana B."/>
            <person name="Ovrebo C."/>
            <person name="Racz N."/>
            <person name="Riley R."/>
            <person name="Savchenko A."/>
            <person name="Shiryaev A."/>
            <person name="Soop K."/>
            <person name="Spirin V."/>
            <person name="Szebenyi C."/>
            <person name="Tomsovsky M."/>
            <person name="Tulloss R.E."/>
            <person name="Uehling J."/>
            <person name="Grigoriev I.V."/>
            <person name="Vagvolgyi C."/>
            <person name="Papp T."/>
            <person name="Martin F.M."/>
            <person name="Miettinen O."/>
            <person name="Hibbett D.S."/>
            <person name="Nagy L.G."/>
        </authorList>
    </citation>
    <scope>NUCLEOTIDE SEQUENCE [LARGE SCALE GENOMIC DNA]</scope>
    <source>
        <strain evidence="3 4">FP101781</strain>
    </source>
</reference>
<dbReference type="OrthoDB" id="10249433at2759"/>
<dbReference type="GO" id="GO:0016020">
    <property type="term" value="C:membrane"/>
    <property type="evidence" value="ECO:0007669"/>
    <property type="project" value="TreeGrafter"/>
</dbReference>
<evidence type="ECO:0000313" key="3">
    <source>
        <dbReference type="EMBL" id="TEB33572.1"/>
    </source>
</evidence>
<dbReference type="SUPFAM" id="SSF53474">
    <property type="entry name" value="alpha/beta-Hydrolases"/>
    <property type="match status" value="1"/>
</dbReference>
<gene>
    <name evidence="3" type="ORF">FA13DRAFT_1730625</name>
</gene>
<dbReference type="GO" id="GO:0008474">
    <property type="term" value="F:palmitoyl-(protein) hydrolase activity"/>
    <property type="evidence" value="ECO:0007669"/>
    <property type="project" value="TreeGrafter"/>
</dbReference>
<dbReference type="EMBL" id="QPFP01000012">
    <property type="protein sequence ID" value="TEB33572.1"/>
    <property type="molecule type" value="Genomic_DNA"/>
</dbReference>
<feature type="compositionally biased region" description="Basic and acidic residues" evidence="1">
    <location>
        <begin position="381"/>
        <end position="390"/>
    </location>
</feature>
<dbReference type="STRING" id="71717.A0A4Y7TJ47"/>